<protein>
    <submittedName>
        <fullName evidence="1">Uncharacterized protein</fullName>
    </submittedName>
</protein>
<evidence type="ECO:0000313" key="2">
    <source>
        <dbReference type="Proteomes" id="UP001303046"/>
    </source>
</evidence>
<accession>A0ABR1C637</accession>
<dbReference type="Proteomes" id="UP001303046">
    <property type="component" value="Unassembled WGS sequence"/>
</dbReference>
<gene>
    <name evidence="1" type="primary">Necator_chrII.g5084</name>
    <name evidence="1" type="ORF">RB195_017292</name>
</gene>
<keyword evidence="2" id="KW-1185">Reference proteome</keyword>
<dbReference type="EMBL" id="JAVFWL010000002">
    <property type="protein sequence ID" value="KAK6733456.1"/>
    <property type="molecule type" value="Genomic_DNA"/>
</dbReference>
<comment type="caution">
    <text evidence="1">The sequence shown here is derived from an EMBL/GenBank/DDBJ whole genome shotgun (WGS) entry which is preliminary data.</text>
</comment>
<organism evidence="1 2">
    <name type="scientific">Necator americanus</name>
    <name type="common">Human hookworm</name>
    <dbReference type="NCBI Taxonomy" id="51031"/>
    <lineage>
        <taxon>Eukaryota</taxon>
        <taxon>Metazoa</taxon>
        <taxon>Ecdysozoa</taxon>
        <taxon>Nematoda</taxon>
        <taxon>Chromadorea</taxon>
        <taxon>Rhabditida</taxon>
        <taxon>Rhabditina</taxon>
        <taxon>Rhabditomorpha</taxon>
        <taxon>Strongyloidea</taxon>
        <taxon>Ancylostomatidae</taxon>
        <taxon>Bunostominae</taxon>
        <taxon>Necator</taxon>
    </lineage>
</organism>
<reference evidence="1 2" key="1">
    <citation type="submission" date="2023-08" db="EMBL/GenBank/DDBJ databases">
        <title>A Necator americanus chromosomal reference genome.</title>
        <authorList>
            <person name="Ilik V."/>
            <person name="Petrzelkova K.J."/>
            <person name="Pardy F."/>
            <person name="Fuh T."/>
            <person name="Niatou-Singa F.S."/>
            <person name="Gouil Q."/>
            <person name="Baker L."/>
            <person name="Ritchie M.E."/>
            <person name="Jex A.R."/>
            <person name="Gazzola D."/>
            <person name="Li H."/>
            <person name="Toshio Fujiwara R."/>
            <person name="Zhan B."/>
            <person name="Aroian R.V."/>
            <person name="Pafco B."/>
            <person name="Schwarz E.M."/>
        </authorList>
    </citation>
    <scope>NUCLEOTIDE SEQUENCE [LARGE SCALE GENOMIC DNA]</scope>
    <source>
        <strain evidence="1 2">Aroian</strain>
        <tissue evidence="1">Whole animal</tissue>
    </source>
</reference>
<proteinExistence type="predicted"/>
<sequence>MNISIEDFNDEVAIQNLFVALESESSEDDDYNEIDDDEEETYVRRKPLGNAHTRSEKTDALLVNIAGMDTTFYNHVVKAAKKGSTTVTAFYSGKKVDAGGVMSLRAIGEYNA</sequence>
<name>A0ABR1C637_NECAM</name>
<evidence type="ECO:0000313" key="1">
    <source>
        <dbReference type="EMBL" id="KAK6733456.1"/>
    </source>
</evidence>